<name>A0A2N0A229_9LEPT</name>
<proteinExistence type="predicted"/>
<dbReference type="InterPro" id="IPR004360">
    <property type="entry name" value="Glyas_Fos-R_dOase_dom"/>
</dbReference>
<dbReference type="AlphaFoldDB" id="A0A2N0A229"/>
<evidence type="ECO:0000313" key="3">
    <source>
        <dbReference type="Proteomes" id="UP000231843"/>
    </source>
</evidence>
<evidence type="ECO:0000259" key="1">
    <source>
        <dbReference type="PROSITE" id="PS51819"/>
    </source>
</evidence>
<dbReference type="RefSeq" id="WP_100767221.1">
    <property type="nucleotide sequence ID" value="NZ_NPEA01000002.1"/>
</dbReference>
<feature type="domain" description="VOC" evidence="1">
    <location>
        <begin position="1"/>
        <end position="127"/>
    </location>
</feature>
<reference evidence="2 3" key="1">
    <citation type="submission" date="2017-07" db="EMBL/GenBank/DDBJ databases">
        <title>Leptospira spp. isolated from tropical soils.</title>
        <authorList>
            <person name="Thibeaux R."/>
            <person name="Iraola G."/>
            <person name="Ferres I."/>
            <person name="Bierque E."/>
            <person name="Girault D."/>
            <person name="Soupe-Gilbert M.-E."/>
            <person name="Picardeau M."/>
            <person name="Goarant C."/>
        </authorList>
    </citation>
    <scope>NUCLEOTIDE SEQUENCE [LARGE SCALE GENOMIC DNA]</scope>
    <source>
        <strain evidence="2 3">ES4-C-A1</strain>
    </source>
</reference>
<dbReference type="Proteomes" id="UP000231843">
    <property type="component" value="Unassembled WGS sequence"/>
</dbReference>
<dbReference type="OrthoDB" id="9794917at2"/>
<dbReference type="InterPro" id="IPR037523">
    <property type="entry name" value="VOC_core"/>
</dbReference>
<dbReference type="PROSITE" id="PS51819">
    <property type="entry name" value="VOC"/>
    <property type="match status" value="1"/>
</dbReference>
<dbReference type="SUPFAM" id="SSF54593">
    <property type="entry name" value="Glyoxalase/Bleomycin resistance protein/Dihydroxybiphenyl dioxygenase"/>
    <property type="match status" value="1"/>
</dbReference>
<evidence type="ECO:0000313" key="2">
    <source>
        <dbReference type="EMBL" id="PJZ78386.1"/>
    </source>
</evidence>
<gene>
    <name evidence="2" type="ORF">CH365_03505</name>
</gene>
<comment type="caution">
    <text evidence="2">The sequence shown here is derived from an EMBL/GenBank/DDBJ whole genome shotgun (WGS) entry which is preliminary data.</text>
</comment>
<keyword evidence="3" id="KW-1185">Reference proteome</keyword>
<dbReference type="EMBL" id="NPEA01000002">
    <property type="protein sequence ID" value="PJZ78386.1"/>
    <property type="molecule type" value="Genomic_DNA"/>
</dbReference>
<accession>A0A2N0A229</accession>
<protein>
    <submittedName>
        <fullName evidence="2">Glyoxalase</fullName>
    </submittedName>
</protein>
<sequence>MKITVMSVMVDDQEKALKFYTQVLGFEKKTDIPMGEGRWLTLVSPEQRDGVELLLEPMGFAPAKVFQKELSEAGIPWTSFSVDDVDKEYERLTKLNVEFTMKPTQMGPVKLAVLKDTCGNLIQIAQLL</sequence>
<dbReference type="PANTHER" id="PTHR36437">
    <property type="entry name" value="GLYOXALASE/BLEOMYCIN RESISTANCE PROTEIN/DIOXYGENASE"/>
    <property type="match status" value="1"/>
</dbReference>
<organism evidence="2 3">
    <name type="scientific">Leptospira neocaledonica</name>
    <dbReference type="NCBI Taxonomy" id="2023192"/>
    <lineage>
        <taxon>Bacteria</taxon>
        <taxon>Pseudomonadati</taxon>
        <taxon>Spirochaetota</taxon>
        <taxon>Spirochaetia</taxon>
        <taxon>Leptospirales</taxon>
        <taxon>Leptospiraceae</taxon>
        <taxon>Leptospira</taxon>
    </lineage>
</organism>
<dbReference type="Gene3D" id="3.10.180.10">
    <property type="entry name" value="2,3-Dihydroxybiphenyl 1,2-Dioxygenase, domain 1"/>
    <property type="match status" value="1"/>
</dbReference>
<dbReference type="PANTHER" id="PTHR36437:SF2">
    <property type="entry name" value="GLYOXALASE_BLEOMYCIN RESISTANCE PROTEIN_DIOXYGENASE"/>
    <property type="match status" value="1"/>
</dbReference>
<dbReference type="CDD" id="cd07263">
    <property type="entry name" value="VOC_like"/>
    <property type="match status" value="1"/>
</dbReference>
<dbReference type="Pfam" id="PF00903">
    <property type="entry name" value="Glyoxalase"/>
    <property type="match status" value="1"/>
</dbReference>
<dbReference type="InterPro" id="IPR029068">
    <property type="entry name" value="Glyas_Bleomycin-R_OHBP_Dase"/>
</dbReference>